<dbReference type="InterPro" id="IPR008533">
    <property type="entry name" value="DUF815"/>
</dbReference>
<keyword evidence="2" id="KW-1185">Reference proteome</keyword>
<reference evidence="1 2" key="1">
    <citation type="journal article" date="2013" name="Genome Biol. Evol.">
        <title>Genome evolution and phylogenomic analysis of candidatus kinetoplastibacterium, the betaproteobacterial endosymbionts of strigomonas and angomonas.</title>
        <authorList>
            <person name="Alves J.M."/>
            <person name="Serrano M.G."/>
            <person name="Maia da Silva F."/>
            <person name="Voegtly L.J."/>
            <person name="Matveyev A.V."/>
            <person name="Teixeira M.M."/>
            <person name="Camargo E.P."/>
            <person name="Buck G.A."/>
        </authorList>
    </citation>
    <scope>NUCLEOTIDE SEQUENCE [LARGE SCALE GENOMIC DNA]</scope>
    <source>
        <strain evidence="1 2">TCC036E</strain>
    </source>
</reference>
<dbReference type="CDD" id="cd00009">
    <property type="entry name" value="AAA"/>
    <property type="match status" value="1"/>
</dbReference>
<accession>M1M5C8</accession>
<dbReference type="EMBL" id="CP003804">
    <property type="protein sequence ID" value="AGF47370.1"/>
    <property type="molecule type" value="Genomic_DNA"/>
</dbReference>
<dbReference type="eggNOG" id="COG2607">
    <property type="taxonomic scope" value="Bacteria"/>
</dbReference>
<dbReference type="PATRIC" id="fig|1208918.3.peg.66"/>
<dbReference type="Proteomes" id="UP000011686">
    <property type="component" value="Chromosome"/>
</dbReference>
<protein>
    <submittedName>
        <fullName evidence="1">Putative ATPase of the AAA+ superfamily</fullName>
    </submittedName>
</protein>
<sequence length="289" mass="33420">MKTNNINELYSLAEKVLLQIHNWLPPVPKEVDWNAIAFKWRKLGPKGYLHSICNFSKISLDDLSHIERQKNIIDDNTYQFVNGRPANNVLMTGARGTGKSSLVRSMLDKYSKKNLRLVEIDKSDLGDLFDVVEILNNRPEKFIIFCDDLSFEEGEIGYKALKSFLDGSILSTGNNILIYATSNRRHLIPEYFKENLQNTHDINGEIHPGETIEEKTSLSERFGIWISFYNFTQDTYLDIVQYWINKIGTQKIEQNAFRLEALQWALERGSRSGRIANQFARHWVSKNGK</sequence>
<dbReference type="RefSeq" id="WP_015238912.1">
    <property type="nucleotide sequence ID" value="NC_020283.1"/>
</dbReference>
<evidence type="ECO:0000313" key="1">
    <source>
        <dbReference type="EMBL" id="AGF47370.1"/>
    </source>
</evidence>
<dbReference type="PANTHER" id="PTHR42935">
    <property type="entry name" value="SLR0930 PROTEIN"/>
    <property type="match status" value="1"/>
</dbReference>
<organism evidence="1 2">
    <name type="scientific">Candidatus Kinetoplastidibacterium crithidiae TCC036E</name>
    <dbReference type="NCBI Taxonomy" id="1208918"/>
    <lineage>
        <taxon>Bacteria</taxon>
        <taxon>Pseudomonadati</taxon>
        <taxon>Pseudomonadota</taxon>
        <taxon>Betaproteobacteria</taxon>
        <taxon>Candidatus Kinetoplastidibacterium</taxon>
    </lineage>
</organism>
<dbReference type="PANTHER" id="PTHR42935:SF1">
    <property type="entry name" value="SLR0930 PROTEIN"/>
    <property type="match status" value="1"/>
</dbReference>
<dbReference type="KEGG" id="kct:CDEE_0287"/>
<dbReference type="Pfam" id="PF05673">
    <property type="entry name" value="DUF815"/>
    <property type="match status" value="1"/>
</dbReference>
<name>M1M5C8_9PROT</name>
<dbReference type="AlphaFoldDB" id="M1M5C8"/>
<dbReference type="STRING" id="1208918.CDEE_0287"/>
<dbReference type="SUPFAM" id="SSF52540">
    <property type="entry name" value="P-loop containing nucleoside triphosphate hydrolases"/>
    <property type="match status" value="1"/>
</dbReference>
<dbReference type="InterPro" id="IPR027417">
    <property type="entry name" value="P-loop_NTPase"/>
</dbReference>
<evidence type="ECO:0000313" key="2">
    <source>
        <dbReference type="Proteomes" id="UP000011686"/>
    </source>
</evidence>
<gene>
    <name evidence="1" type="ORF">CDEE_0287</name>
</gene>
<dbReference type="HOGENOM" id="CLU_039512_0_0_4"/>
<dbReference type="Gene3D" id="3.40.50.300">
    <property type="entry name" value="P-loop containing nucleotide triphosphate hydrolases"/>
    <property type="match status" value="1"/>
</dbReference>
<proteinExistence type="predicted"/>